<evidence type="ECO:0000256" key="2">
    <source>
        <dbReference type="ARBA" id="ARBA00023219"/>
    </source>
</evidence>
<dbReference type="PANTHER" id="PTHR41328">
    <property type="entry name" value="TERMINASE SMALL SUBUNIT-RELATED"/>
    <property type="match status" value="1"/>
</dbReference>
<dbReference type="Pfam" id="PF03592">
    <property type="entry name" value="Terminase_2"/>
    <property type="match status" value="1"/>
</dbReference>
<dbReference type="InterPro" id="IPR038713">
    <property type="entry name" value="Terminase_Gp1_N_sf"/>
</dbReference>
<sequence length="236" mass="26072">MKLNAKQQRFVEEYLVDFNATAAYIRAGYAARGNSAEASASKLLRNHKVQQAIAAGQAALSERTEISQDMVLERWWKIATADPNELVQFRRTCCRYCHGEGHRWQWIDAEEFAHAVRAAMSASADDGPRAIPSDEGGFGYDNKADPHPDCPQCFGEGKAEVHAMDTRKLKGSARLLYAGAKLTQAGFEIKMMDQGKALENVARHLGMFKDKLELEVSDDLASVLAAARERAIGQRG</sequence>
<proteinExistence type="predicted"/>
<gene>
    <name evidence="3" type="ORF">ACFFJC_10585</name>
</gene>
<evidence type="ECO:0000313" key="3">
    <source>
        <dbReference type="EMBL" id="MFC0204719.1"/>
    </source>
</evidence>
<dbReference type="InterPro" id="IPR005335">
    <property type="entry name" value="Terminase_ssu"/>
</dbReference>
<keyword evidence="4" id="KW-1185">Reference proteome</keyword>
<dbReference type="RefSeq" id="WP_379487479.1">
    <property type="nucleotide sequence ID" value="NZ_JBHLWK010000013.1"/>
</dbReference>
<keyword evidence="2" id="KW-0231">Viral genome packaging</keyword>
<dbReference type="Gene3D" id="1.10.10.1400">
    <property type="entry name" value="Terminase, small subunit, N-terminal DNA-binding domain, HTH motif"/>
    <property type="match status" value="1"/>
</dbReference>
<comment type="caution">
    <text evidence="3">The sequence shown here is derived from an EMBL/GenBank/DDBJ whole genome shotgun (WGS) entry which is preliminary data.</text>
</comment>
<dbReference type="InterPro" id="IPR052404">
    <property type="entry name" value="SPP1-like_terminase"/>
</dbReference>
<evidence type="ECO:0000313" key="4">
    <source>
        <dbReference type="Proteomes" id="UP001589798"/>
    </source>
</evidence>
<reference evidence="3 4" key="1">
    <citation type="submission" date="2024-09" db="EMBL/GenBank/DDBJ databases">
        <authorList>
            <person name="Sun Q."/>
            <person name="Mori K."/>
        </authorList>
    </citation>
    <scope>NUCLEOTIDE SEQUENCE [LARGE SCALE GENOMIC DNA]</scope>
    <source>
        <strain evidence="3 4">CCM 7706</strain>
    </source>
</reference>
<name>A0ABV6CVH1_9SPHN</name>
<organism evidence="3 4">
    <name type="scientific">Novosphingobium soli</name>
    <dbReference type="NCBI Taxonomy" id="574956"/>
    <lineage>
        <taxon>Bacteria</taxon>
        <taxon>Pseudomonadati</taxon>
        <taxon>Pseudomonadota</taxon>
        <taxon>Alphaproteobacteria</taxon>
        <taxon>Sphingomonadales</taxon>
        <taxon>Sphingomonadaceae</taxon>
        <taxon>Novosphingobium</taxon>
    </lineage>
</organism>
<accession>A0ABV6CVH1</accession>
<keyword evidence="1" id="KW-1188">Viral release from host cell</keyword>
<evidence type="ECO:0000256" key="1">
    <source>
        <dbReference type="ARBA" id="ARBA00022612"/>
    </source>
</evidence>
<dbReference type="Proteomes" id="UP001589798">
    <property type="component" value="Unassembled WGS sequence"/>
</dbReference>
<dbReference type="PANTHER" id="PTHR41328:SF2">
    <property type="entry name" value="TERMINASE SMALL SUBUNIT"/>
    <property type="match status" value="1"/>
</dbReference>
<dbReference type="EMBL" id="JBHLWK010000013">
    <property type="protein sequence ID" value="MFC0204719.1"/>
    <property type="molecule type" value="Genomic_DNA"/>
</dbReference>
<protein>
    <submittedName>
        <fullName evidence="3">Terminase small subunit</fullName>
    </submittedName>
</protein>